<keyword evidence="2" id="KW-0732">Signal</keyword>
<evidence type="ECO:0000256" key="1">
    <source>
        <dbReference type="SAM" id="Phobius"/>
    </source>
</evidence>
<feature type="signal peptide" evidence="2">
    <location>
        <begin position="1"/>
        <end position="28"/>
    </location>
</feature>
<evidence type="ECO:0008006" key="5">
    <source>
        <dbReference type="Google" id="ProtNLM"/>
    </source>
</evidence>
<protein>
    <recommendedName>
        <fullName evidence="5">Integral membrane protein</fullName>
    </recommendedName>
</protein>
<evidence type="ECO:0000313" key="4">
    <source>
        <dbReference type="Proteomes" id="UP001160130"/>
    </source>
</evidence>
<accession>A0ABT6KWT5</accession>
<organism evidence="3 4">
    <name type="scientific">Mycolicibacterium frederiksbergense</name>
    <dbReference type="NCBI Taxonomy" id="117567"/>
    <lineage>
        <taxon>Bacteria</taxon>
        <taxon>Bacillati</taxon>
        <taxon>Actinomycetota</taxon>
        <taxon>Actinomycetes</taxon>
        <taxon>Mycobacteriales</taxon>
        <taxon>Mycobacteriaceae</taxon>
        <taxon>Mycolicibacterium</taxon>
    </lineage>
</organism>
<keyword evidence="1" id="KW-0812">Transmembrane</keyword>
<comment type="caution">
    <text evidence="3">The sequence shown here is derived from an EMBL/GenBank/DDBJ whole genome shotgun (WGS) entry which is preliminary data.</text>
</comment>
<evidence type="ECO:0000313" key="3">
    <source>
        <dbReference type="EMBL" id="MDH6195164.1"/>
    </source>
</evidence>
<dbReference type="Proteomes" id="UP001160130">
    <property type="component" value="Unassembled WGS sequence"/>
</dbReference>
<sequence length="172" mass="17324">MSAQPAPRTFSTVFGLLMAAASAAPASASALTSAPALLTSAIWPALLAGLAGSAVLIGLLYRPAATVAVLASAAALAMAEPAPLFAAVAGLSGTAYLVIRHSVEIPDVVTTTRPTMVCATVFTIAGLAAVTLPAALPWIPLLAPVAAAGIFLLALRPFVDDRRWKASRHGLM</sequence>
<gene>
    <name evidence="3" type="ORF">M2272_001793</name>
</gene>
<evidence type="ECO:0000256" key="2">
    <source>
        <dbReference type="SAM" id="SignalP"/>
    </source>
</evidence>
<keyword evidence="1" id="KW-1133">Transmembrane helix</keyword>
<dbReference type="EMBL" id="JARXVE010000002">
    <property type="protein sequence ID" value="MDH6195164.1"/>
    <property type="molecule type" value="Genomic_DNA"/>
</dbReference>
<feature type="transmembrane region" description="Helical" evidence="1">
    <location>
        <begin position="64"/>
        <end position="79"/>
    </location>
</feature>
<name>A0ABT6KWT5_9MYCO</name>
<reference evidence="3 4" key="1">
    <citation type="submission" date="2023-04" db="EMBL/GenBank/DDBJ databases">
        <title>Forest soil microbial communities from Buena Vista Peninsula, Colon Province, Panama.</title>
        <authorList>
            <person name="Bouskill N."/>
        </authorList>
    </citation>
    <scope>NUCLEOTIDE SEQUENCE [LARGE SCALE GENOMIC DNA]</scope>
    <source>
        <strain evidence="3 4">AC80</strain>
    </source>
</reference>
<feature type="transmembrane region" description="Helical" evidence="1">
    <location>
        <begin position="40"/>
        <end position="57"/>
    </location>
</feature>
<feature type="chain" id="PRO_5046822914" description="Integral membrane protein" evidence="2">
    <location>
        <begin position="29"/>
        <end position="172"/>
    </location>
</feature>
<dbReference type="RefSeq" id="WP_280831776.1">
    <property type="nucleotide sequence ID" value="NZ_JARXVE010000002.1"/>
</dbReference>
<proteinExistence type="predicted"/>
<feature type="transmembrane region" description="Helical" evidence="1">
    <location>
        <begin position="141"/>
        <end position="159"/>
    </location>
</feature>
<keyword evidence="1" id="KW-0472">Membrane</keyword>
<keyword evidence="4" id="KW-1185">Reference proteome</keyword>